<reference evidence="3 4" key="1">
    <citation type="submission" date="2019-03" db="EMBL/GenBank/DDBJ databases">
        <authorList>
            <person name="Dong K."/>
        </authorList>
    </citation>
    <scope>NUCLEOTIDE SEQUENCE [LARGE SCALE GENOMIC DNA]</scope>
    <source>
        <strain evidence="4">dk512</strain>
    </source>
</reference>
<dbReference type="SUPFAM" id="SSF46785">
    <property type="entry name" value="Winged helix' DNA-binding domain"/>
    <property type="match status" value="1"/>
</dbReference>
<dbReference type="PANTHER" id="PTHR33169">
    <property type="entry name" value="PADR-FAMILY TRANSCRIPTIONAL REGULATOR"/>
    <property type="match status" value="1"/>
</dbReference>
<dbReference type="Pfam" id="PF03551">
    <property type="entry name" value="PadR"/>
    <property type="match status" value="1"/>
</dbReference>
<evidence type="ECO:0000256" key="1">
    <source>
        <dbReference type="SAM" id="MobiDB-lite"/>
    </source>
</evidence>
<name>A0ABX5STR6_9MICO</name>
<dbReference type="InterPro" id="IPR052509">
    <property type="entry name" value="Metal_resp_DNA-bind_regulator"/>
</dbReference>
<dbReference type="InterPro" id="IPR036390">
    <property type="entry name" value="WH_DNA-bd_sf"/>
</dbReference>
<organism evidence="3 4">
    <name type="scientific">Microbacterium wangchenii</name>
    <dbReference type="NCBI Taxonomy" id="2541726"/>
    <lineage>
        <taxon>Bacteria</taxon>
        <taxon>Bacillati</taxon>
        <taxon>Actinomycetota</taxon>
        <taxon>Actinomycetes</taxon>
        <taxon>Micrococcales</taxon>
        <taxon>Microbacteriaceae</taxon>
        <taxon>Microbacterium</taxon>
    </lineage>
</organism>
<keyword evidence="4" id="KW-1185">Reference proteome</keyword>
<dbReference type="Proteomes" id="UP000295748">
    <property type="component" value="Chromosome"/>
</dbReference>
<evidence type="ECO:0000313" key="3">
    <source>
        <dbReference type="EMBL" id="QBR89551.1"/>
    </source>
</evidence>
<evidence type="ECO:0000313" key="4">
    <source>
        <dbReference type="Proteomes" id="UP000295748"/>
    </source>
</evidence>
<evidence type="ECO:0000259" key="2">
    <source>
        <dbReference type="Pfam" id="PF03551"/>
    </source>
</evidence>
<protein>
    <submittedName>
        <fullName evidence="3">PadR family transcriptional regulator</fullName>
    </submittedName>
</protein>
<dbReference type="InterPro" id="IPR005149">
    <property type="entry name" value="Tscrpt_reg_PadR_N"/>
</dbReference>
<feature type="region of interest" description="Disordered" evidence="1">
    <location>
        <begin position="106"/>
        <end position="128"/>
    </location>
</feature>
<dbReference type="Gene3D" id="1.10.10.10">
    <property type="entry name" value="Winged helix-like DNA-binding domain superfamily/Winged helix DNA-binding domain"/>
    <property type="match status" value="1"/>
</dbReference>
<dbReference type="RefSeq" id="WP_135068165.1">
    <property type="nucleotide sequence ID" value="NZ_CP038266.1"/>
</dbReference>
<sequence length="128" mass="13890">MNAVAREVSGAVSFWILTALAESPKHGYAILRDVELMSTSHGGTVSLKVPTLYAALERLDRLALIEVAGEDVVDGRARRYFRLTDSGLSALDEEISRIESRARAARSMITSRSGAEAPRATAEESRGR</sequence>
<dbReference type="EMBL" id="CP038266">
    <property type="protein sequence ID" value="QBR89551.1"/>
    <property type="molecule type" value="Genomic_DNA"/>
</dbReference>
<dbReference type="PANTHER" id="PTHR33169:SF13">
    <property type="entry name" value="PADR-FAMILY TRANSCRIPTIONAL REGULATOR"/>
    <property type="match status" value="1"/>
</dbReference>
<proteinExistence type="predicted"/>
<gene>
    <name evidence="3" type="ORF">E4K62_13215</name>
</gene>
<feature type="domain" description="Transcription regulator PadR N-terminal" evidence="2">
    <location>
        <begin position="16"/>
        <end position="92"/>
    </location>
</feature>
<accession>A0ABX5STR6</accession>
<dbReference type="InterPro" id="IPR036388">
    <property type="entry name" value="WH-like_DNA-bd_sf"/>
</dbReference>